<keyword evidence="2" id="KW-0812">Transmembrane</keyword>
<keyword evidence="2" id="KW-1133">Transmembrane helix</keyword>
<accession>K4K653</accession>
<sequence length="141" mass="15692">MRLWEEVGTQLKGVTEAMKELALEMRDVRERLIRIEAQDQPKKLASLEEDLRETQDEIARVEKDAADDLARATAVHHQEIGLIKSQATADIARVEKTAADDKLALEKRLTRMEMIIAPLTCAGGALLATIITILVQKFTGS</sequence>
<feature type="coiled-coil region" evidence="1">
    <location>
        <begin position="11"/>
        <end position="71"/>
    </location>
</feature>
<feature type="transmembrane region" description="Helical" evidence="2">
    <location>
        <begin position="115"/>
        <end position="135"/>
    </location>
</feature>
<keyword evidence="2" id="KW-0472">Membrane</keyword>
<gene>
    <name evidence="3" type="ORF">CcrColossus_gp107</name>
</gene>
<dbReference type="RefSeq" id="YP_006988341.1">
    <property type="nucleotide sequence ID" value="NC_019406.1"/>
</dbReference>
<dbReference type="EMBL" id="JX100810">
    <property type="protein sequence ID" value="AFU87977.1"/>
    <property type="molecule type" value="Genomic_DNA"/>
</dbReference>
<dbReference type="GeneID" id="13995035"/>
<dbReference type="Proteomes" id="UP000000463">
    <property type="component" value="Segment"/>
</dbReference>
<reference evidence="3 4" key="1">
    <citation type="journal article" date="2012" name="BMC Genomics">
        <title>The Caulobacter crescentus phage phiCbK: genomics of a canonical phage.</title>
        <authorList>
            <person name="Gill J.J."/>
            <person name="Berry J.D."/>
            <person name="Russell W.K."/>
            <person name="Lessor L."/>
            <person name="Escobar Garcia D.A."/>
            <person name="Hernandez D."/>
            <person name="Kane A."/>
            <person name="Keene J."/>
            <person name="Maddox M."/>
            <person name="Martin R."/>
            <person name="Mohan S."/>
            <person name="Thorn A.M."/>
            <person name="Russell D.H."/>
            <person name="Young R."/>
        </authorList>
    </citation>
    <scope>NUCLEOTIDE SEQUENCE [LARGE SCALE GENOMIC DNA]</scope>
</reference>
<keyword evidence="1" id="KW-0175">Coiled coil</keyword>
<evidence type="ECO:0000256" key="1">
    <source>
        <dbReference type="SAM" id="Coils"/>
    </source>
</evidence>
<evidence type="ECO:0000313" key="3">
    <source>
        <dbReference type="EMBL" id="AFU87977.1"/>
    </source>
</evidence>
<keyword evidence="4" id="KW-1185">Reference proteome</keyword>
<dbReference type="KEGG" id="vg:13995035"/>
<evidence type="ECO:0000313" key="4">
    <source>
        <dbReference type="Proteomes" id="UP000000463"/>
    </source>
</evidence>
<evidence type="ECO:0000256" key="2">
    <source>
        <dbReference type="SAM" id="Phobius"/>
    </source>
</evidence>
<protein>
    <submittedName>
        <fullName evidence="3">Uncharacterized protein</fullName>
    </submittedName>
</protein>
<proteinExistence type="predicted"/>
<organism evidence="3 4">
    <name type="scientific">Caulobacter phage CcrColossus</name>
    <dbReference type="NCBI Taxonomy" id="1211640"/>
    <lineage>
        <taxon>Viruses</taxon>
        <taxon>Duplodnaviria</taxon>
        <taxon>Heunggongvirae</taxon>
        <taxon>Uroviricota</taxon>
        <taxon>Caudoviricetes</taxon>
        <taxon>Jeanschmidtviridae</taxon>
        <taxon>Colossusvirus</taxon>
        <taxon>Colossusvirus colossus</taxon>
    </lineage>
</organism>
<name>K4K653_9CAUD</name>